<organism evidence="1 2">
    <name type="scientific">Dryococelus australis</name>
    <dbReference type="NCBI Taxonomy" id="614101"/>
    <lineage>
        <taxon>Eukaryota</taxon>
        <taxon>Metazoa</taxon>
        <taxon>Ecdysozoa</taxon>
        <taxon>Arthropoda</taxon>
        <taxon>Hexapoda</taxon>
        <taxon>Insecta</taxon>
        <taxon>Pterygota</taxon>
        <taxon>Neoptera</taxon>
        <taxon>Polyneoptera</taxon>
        <taxon>Phasmatodea</taxon>
        <taxon>Verophasmatodea</taxon>
        <taxon>Anareolatae</taxon>
        <taxon>Phasmatidae</taxon>
        <taxon>Eurycanthinae</taxon>
        <taxon>Dryococelus</taxon>
    </lineage>
</organism>
<dbReference type="Proteomes" id="UP001159363">
    <property type="component" value="Chromosome 10"/>
</dbReference>
<gene>
    <name evidence="1" type="ORF">PR048_025997</name>
</gene>
<comment type="caution">
    <text evidence="1">The sequence shown here is derived from an EMBL/GenBank/DDBJ whole genome shotgun (WGS) entry which is preliminary data.</text>
</comment>
<protein>
    <submittedName>
        <fullName evidence="1">Uncharacterized protein</fullName>
    </submittedName>
</protein>
<sequence length="316" mass="35817">MIDCKCFDTITYILLGQHQLGSLLVDDRPITNAVKYRLVSGVVWTNRTMVSSNTDTNRTGVLAVVDIDQVKTFSRYVRKVIGVKFTRVWKVTRVNSINSGLTLLSSRITWLYQTTYVKIDVQQVYAEVTLAVGSQSVRHALEDSEPIADLQGSKNKKWKYEWLLPLCGPVVTEHRLCWGRRNEISGGTGDIREYPPLQVRNDSHLQKSGVNRPGIEPGSSRWEASRLTAQPPHRWDRGSVIDRLLVFPHRRTGFDSRWGPFRISASGNRAARRCRWSAGFLKDLPFPSSLHSGAAPHSPHFILIVPQDLDFKRAQI</sequence>
<accession>A0ABQ9GK57</accession>
<evidence type="ECO:0000313" key="2">
    <source>
        <dbReference type="Proteomes" id="UP001159363"/>
    </source>
</evidence>
<proteinExistence type="predicted"/>
<dbReference type="EMBL" id="JARBHB010000011">
    <property type="protein sequence ID" value="KAJ8872393.1"/>
    <property type="molecule type" value="Genomic_DNA"/>
</dbReference>
<evidence type="ECO:0000313" key="1">
    <source>
        <dbReference type="EMBL" id="KAJ8872393.1"/>
    </source>
</evidence>
<reference evidence="1 2" key="1">
    <citation type="submission" date="2023-02" db="EMBL/GenBank/DDBJ databases">
        <title>LHISI_Scaffold_Assembly.</title>
        <authorList>
            <person name="Stuart O.P."/>
            <person name="Cleave R."/>
            <person name="Magrath M.J.L."/>
            <person name="Mikheyev A.S."/>
        </authorList>
    </citation>
    <scope>NUCLEOTIDE SEQUENCE [LARGE SCALE GENOMIC DNA]</scope>
    <source>
        <strain evidence="1">Daus_M_001</strain>
        <tissue evidence="1">Leg muscle</tissue>
    </source>
</reference>
<keyword evidence="2" id="KW-1185">Reference proteome</keyword>
<name>A0ABQ9GK57_9NEOP</name>